<evidence type="ECO:0000313" key="3">
    <source>
        <dbReference type="Proteomes" id="UP000008525"/>
    </source>
</evidence>
<feature type="domain" description="Baseplate protein J-like barrel" evidence="1">
    <location>
        <begin position="101"/>
        <end position="179"/>
    </location>
</feature>
<reference evidence="2 3" key="1">
    <citation type="journal article" date="2011" name="BMC Genomics">
        <title>The genome sequence of E. coli W (ATCC 9637): comparative genome analysis and an improved genome-scale reconstruction of E. coli.</title>
        <authorList>
            <person name="Archer C.T."/>
            <person name="Kim J.F."/>
            <person name="Jeong H."/>
            <person name="Park J.H."/>
            <person name="Vickers C.E."/>
            <person name="Lee S.Y."/>
            <person name="Nielsen L.K."/>
        </authorList>
    </citation>
    <scope>NUCLEOTIDE SEQUENCE [LARGE SCALE GENOMIC DNA]</scope>
    <source>
        <strain evidence="3">ATCC 9637 / CCM 2024 / DSM 1116 / LMG 11080 / NBRC 13500 / NCIMB 8666 / NRRL B-766 / W</strain>
    </source>
</reference>
<dbReference type="AlphaFoldDB" id="A0A0H3EXR1"/>
<proteinExistence type="predicted"/>
<dbReference type="KEGG" id="elw:ECW_m1502"/>
<dbReference type="PATRIC" id="fig|566546.4.peg.1488"/>
<dbReference type="Pfam" id="PF04865">
    <property type="entry name" value="Baseplate_J"/>
    <property type="match status" value="1"/>
</dbReference>
<evidence type="ECO:0000313" key="2">
    <source>
        <dbReference type="EMBL" id="ADT74981.1"/>
    </source>
</evidence>
<dbReference type="InterPro" id="IPR006949">
    <property type="entry name" value="Barrel_Baseplate_J-like"/>
</dbReference>
<sequence>MSEIPITMTSAGAQPTPPNDLLANLITRVAEKVPGYTANLPAGLITDLASTAVGAVALIDQARVDLINSVSPYGANIPLLMQLGNIYGAQKGLSTNTAVYVVFEALPGFGIPKGFVVGDGNYQYAVSRDTVVPESGQTEPVYCVATTSGSWAVPEGTVTQVITSVPKDQPVKCTNLTAGMPGQEAQTWASYRAEVMESGMFGVQGTPDCFKAMLKSVSGVRENLISFRQSSLGKWVAVVGGGDPYDVAYAIYKSVPDISKLTNDVSNPSGAAVEKRTVSITVSPDVYQVPFVIPSSQNVMVLITWNTVSDDYVDPAGIAMAVQQNVADYINSIEVGHPINLLRIQDIFTSSVKLLVDATLISTISVSIGINGHIVLPAKDTSLVYGDTYSYFSTVASQVQVNKYAISD</sequence>
<name>A0A0H3EXR1_ECOLW</name>
<protein>
    <recommendedName>
        <fullName evidence="1">Baseplate protein J-like barrel domain-containing protein</fullName>
    </recommendedName>
</protein>
<dbReference type="RefSeq" id="WP_001349878.1">
    <property type="nucleotide sequence ID" value="NC_017635.1"/>
</dbReference>
<dbReference type="Proteomes" id="UP000008525">
    <property type="component" value="Chromosome"/>
</dbReference>
<evidence type="ECO:0000259" key="1">
    <source>
        <dbReference type="Pfam" id="PF04865"/>
    </source>
</evidence>
<gene>
    <name evidence="2" type="ordered locus">ECW_m1502</name>
</gene>
<organism evidence="2 3">
    <name type="scientific">Escherichia coli (strain ATCC 9637 / CCM 2024 / DSM 1116 / LMG 11080 / NBRC 13500 / NCIMB 8666 / NRRL B-766 / W)</name>
    <dbReference type="NCBI Taxonomy" id="566546"/>
    <lineage>
        <taxon>Bacteria</taxon>
        <taxon>Pseudomonadati</taxon>
        <taxon>Pseudomonadota</taxon>
        <taxon>Gammaproteobacteria</taxon>
        <taxon>Enterobacterales</taxon>
        <taxon>Enterobacteriaceae</taxon>
        <taxon>Escherichia</taxon>
    </lineage>
</organism>
<dbReference type="EMBL" id="CP002185">
    <property type="protein sequence ID" value="ADT74981.1"/>
    <property type="molecule type" value="Genomic_DNA"/>
</dbReference>
<accession>A0A0H3EXR1</accession>